<dbReference type="Gene3D" id="3.40.50.360">
    <property type="match status" value="1"/>
</dbReference>
<organism evidence="4 5">
    <name type="scientific">Stenotrophomonas capsici</name>
    <dbReference type="NCBI Taxonomy" id="3110230"/>
    <lineage>
        <taxon>Bacteria</taxon>
        <taxon>Pseudomonadati</taxon>
        <taxon>Pseudomonadota</taxon>
        <taxon>Gammaproteobacteria</taxon>
        <taxon>Lysobacterales</taxon>
        <taxon>Lysobacteraceae</taxon>
        <taxon>Stenotrophomonas</taxon>
    </lineage>
</organism>
<dbReference type="Pfam" id="PF03358">
    <property type="entry name" value="FMN_red"/>
    <property type="match status" value="1"/>
</dbReference>
<comment type="caution">
    <text evidence="4">The sequence shown here is derived from an EMBL/GenBank/DDBJ whole genome shotgun (WGS) entry which is preliminary data.</text>
</comment>
<keyword evidence="4" id="KW-0560">Oxidoreductase</keyword>
<sequence>MSDEHTPFHVLAFAGSLRRHSYNRHLLDAAAAAAPAGIRLTVYDTIAQVPLFDEDLESETHGGPDGVKQLRAAIVAADGVLISTPEYNQSLPGVLKNTLDWLSRKDAEYGEVLSGKPAAIMGATPGRWGTRVAQSQLRHALAAMGALTMTAPQLYVAEAAKASDAETGAFDAATHKRLGTFLEGFQAWMQVLNAGPRSR</sequence>
<dbReference type="GO" id="GO:0016491">
    <property type="term" value="F:oxidoreductase activity"/>
    <property type="evidence" value="ECO:0007669"/>
    <property type="project" value="UniProtKB-KW"/>
</dbReference>
<comment type="cofactor">
    <cofactor evidence="1">
        <name>FMN</name>
        <dbReference type="ChEBI" id="CHEBI:58210"/>
    </cofactor>
</comment>
<dbReference type="InterPro" id="IPR005025">
    <property type="entry name" value="FMN_Rdtase-like_dom"/>
</dbReference>
<dbReference type="Proteomes" id="UP001301653">
    <property type="component" value="Unassembled WGS sequence"/>
</dbReference>
<reference evidence="4 5" key="1">
    <citation type="submission" date="2023-12" db="EMBL/GenBank/DDBJ databases">
        <title>Stenotrophomonas guangdongensis sp. nov., isolated from wilted pepper plants (Capsicum annuum).</title>
        <authorList>
            <person name="Qiu M."/>
            <person name="Li Y."/>
            <person name="Liu Q."/>
            <person name="Zhang X."/>
            <person name="Huang Y."/>
            <person name="Guo R."/>
            <person name="Hu M."/>
            <person name="Zhou J."/>
            <person name="Zhou X."/>
        </authorList>
    </citation>
    <scope>NUCLEOTIDE SEQUENCE [LARGE SCALE GENOMIC DNA]</scope>
    <source>
        <strain evidence="4 5">MH1</strain>
    </source>
</reference>
<proteinExistence type="predicted"/>
<keyword evidence="2" id="KW-0288">FMN</keyword>
<keyword evidence="2" id="KW-0285">Flavoprotein</keyword>
<protein>
    <submittedName>
        <fullName evidence="4">NAD(P)H-dependent oxidoreductase</fullName>
        <ecNumber evidence="4">1.-.-.-</ecNumber>
    </submittedName>
</protein>
<evidence type="ECO:0000256" key="1">
    <source>
        <dbReference type="ARBA" id="ARBA00001917"/>
    </source>
</evidence>
<evidence type="ECO:0000313" key="4">
    <source>
        <dbReference type="EMBL" id="MEA5668480.1"/>
    </source>
</evidence>
<dbReference type="SUPFAM" id="SSF52218">
    <property type="entry name" value="Flavoproteins"/>
    <property type="match status" value="1"/>
</dbReference>
<dbReference type="EC" id="1.-.-.-" evidence="4"/>
<feature type="domain" description="NADPH-dependent FMN reductase-like" evidence="3">
    <location>
        <begin position="9"/>
        <end position="160"/>
    </location>
</feature>
<dbReference type="PANTHER" id="PTHR30543:SF21">
    <property type="entry name" value="NAD(P)H-DEPENDENT FMN REDUCTASE LOT6"/>
    <property type="match status" value="1"/>
</dbReference>
<evidence type="ECO:0000259" key="3">
    <source>
        <dbReference type="Pfam" id="PF03358"/>
    </source>
</evidence>
<name>A0ABU5V7J7_9GAMM</name>
<dbReference type="InterPro" id="IPR029039">
    <property type="entry name" value="Flavoprotein-like_sf"/>
</dbReference>
<dbReference type="RefSeq" id="WP_323439113.1">
    <property type="nucleotide sequence ID" value="NZ_JAYFUH010000248.1"/>
</dbReference>
<dbReference type="PANTHER" id="PTHR30543">
    <property type="entry name" value="CHROMATE REDUCTASE"/>
    <property type="match status" value="1"/>
</dbReference>
<evidence type="ECO:0000256" key="2">
    <source>
        <dbReference type="ARBA" id="ARBA00022643"/>
    </source>
</evidence>
<keyword evidence="5" id="KW-1185">Reference proteome</keyword>
<accession>A0ABU5V7J7</accession>
<dbReference type="EMBL" id="JAYFUH010000248">
    <property type="protein sequence ID" value="MEA5668480.1"/>
    <property type="molecule type" value="Genomic_DNA"/>
</dbReference>
<dbReference type="InterPro" id="IPR050712">
    <property type="entry name" value="NAD(P)H-dep_reductase"/>
</dbReference>
<evidence type="ECO:0000313" key="5">
    <source>
        <dbReference type="Proteomes" id="UP001301653"/>
    </source>
</evidence>
<gene>
    <name evidence="4" type="ORF">VA603_13105</name>
</gene>